<sequence length="1023" mass="111676">MAGTGATRSYRTYTAFSSKQISPRPRVQSLSSRTGPAVQDLPIPAMFPPKKSLRSRLARSLRGSLRGASKPAEAPSGDLRARLFPEAGADFAESKVLSTVVEEDPTALEDWVDDFEPISLEDVRFDEDEDRSSSTVTVQAARSAIDKAPAPAPDSAPVPDPLVLAPSVSQVSDPFATPSDYRSPSSSVFTPTFPSRTSSVQRAFVDKTSPVLSRPRTTSRSSKRSRRSANYENALQDLKIISDFPLPPSHVPTPVSATAAPKTSATPIADNSSVFFDRDPFRAESTLDDDEPSSLNKAELTPVDSSVSFHTAQSRASSPVRPPTPPEPPKPLPEPPSGTEAEARTLSPSPPPVPSRASVQSIPQAPSISARSTNTVTKATATLKRFGSLTKETLRSSFRTPISQISSGRQRKKRVEHVFGQDPPERSVQQQIPFLLPEFKPEALDISFPSFDAATSPRTSRTFHPYPQRSVQSFYGSLEDFLTGHTKQPETGRHHRHRSVPSLLPSAIAADPKRTLESDEVSRPPPSPAPAPPAPRLRPPPPTRPLPPLPPLPPPTISRPFKFEFVDPSELTASPTYSTNEFRYSSAAASLAPPSPSWLSRNVQELEWALFHPESKPSSPTSISSELGEPVPDIHTDIDADDTSSVPYPTSSEAQTPASPSPLPIPSTLPLPYPPSEVVYIRGRVAIHDLSSSDATFRTVASFTDSPSEVTATLKVPRRSRRTSSTASTRQSDRSPTRAFSPSVHSRSRKSSVTRATITHFRRSVVKDRHKALALSQVTRTPSQKENQRPKRSAPSLFPVPSSQGSITTPTPSDLLTPLELVSPASTTFESIPTPVLPVPPRPLPPSSGRPRRPRIIWGKGTDTVDFGGEPDYSNYEWFKDPPPPRQEPPPSAPMGEPYVPQAGVIEQNEMFEYALTAAPNVLFGRFKQYGQLGVLAWCAEFSEMIDALKTLGFEGNMFVTTRTAALRACEEILKLQLDIKMQIIVLHLSSQVARLRRFLDADRVWDDYPQTNFPTDPRAYTS</sequence>
<feature type="compositionally biased region" description="Pro residues" evidence="1">
    <location>
        <begin position="150"/>
        <end position="160"/>
    </location>
</feature>
<feature type="compositionally biased region" description="Pro residues" evidence="1">
    <location>
        <begin position="320"/>
        <end position="336"/>
    </location>
</feature>
<feature type="compositionally biased region" description="Basic residues" evidence="1">
    <location>
        <begin position="760"/>
        <end position="772"/>
    </location>
</feature>
<feature type="compositionally biased region" description="Low complexity" evidence="1">
    <location>
        <begin position="182"/>
        <end position="200"/>
    </location>
</feature>
<protein>
    <submittedName>
        <fullName evidence="2">Uncharacterized protein</fullName>
    </submittedName>
</protein>
<dbReference type="PANTHER" id="PTHR45691">
    <property type="entry name" value="PROTEIN DIAPHANOUS"/>
    <property type="match status" value="1"/>
</dbReference>
<feature type="compositionally biased region" description="Polar residues" evidence="1">
    <location>
        <begin position="362"/>
        <end position="376"/>
    </location>
</feature>
<feature type="compositionally biased region" description="Polar residues" evidence="1">
    <location>
        <begin position="643"/>
        <end position="656"/>
    </location>
</feature>
<feature type="compositionally biased region" description="Polar residues" evidence="1">
    <location>
        <begin position="395"/>
        <end position="408"/>
    </location>
</feature>
<feature type="compositionally biased region" description="Low complexity" evidence="1">
    <location>
        <begin position="60"/>
        <end position="69"/>
    </location>
</feature>
<feature type="compositionally biased region" description="Polar residues" evidence="1">
    <location>
        <begin position="303"/>
        <end position="317"/>
    </location>
</feature>
<feature type="compositionally biased region" description="Low complexity" evidence="1">
    <location>
        <begin position="616"/>
        <end position="625"/>
    </location>
</feature>
<organism evidence="2 3">
    <name type="scientific">Dentipellis fragilis</name>
    <dbReference type="NCBI Taxonomy" id="205917"/>
    <lineage>
        <taxon>Eukaryota</taxon>
        <taxon>Fungi</taxon>
        <taxon>Dikarya</taxon>
        <taxon>Basidiomycota</taxon>
        <taxon>Agaricomycotina</taxon>
        <taxon>Agaricomycetes</taxon>
        <taxon>Russulales</taxon>
        <taxon>Hericiaceae</taxon>
        <taxon>Dentipellis</taxon>
    </lineage>
</organism>
<gene>
    <name evidence="2" type="ORF">EVG20_g593</name>
</gene>
<feature type="compositionally biased region" description="Pro residues" evidence="1">
    <location>
        <begin position="659"/>
        <end position="669"/>
    </location>
</feature>
<evidence type="ECO:0000313" key="2">
    <source>
        <dbReference type="EMBL" id="TFY72417.1"/>
    </source>
</evidence>
<keyword evidence="3" id="KW-1185">Reference proteome</keyword>
<feature type="region of interest" description="Disordered" evidence="1">
    <location>
        <begin position="395"/>
        <end position="428"/>
    </location>
</feature>
<dbReference type="Proteomes" id="UP000298327">
    <property type="component" value="Unassembled WGS sequence"/>
</dbReference>
<dbReference type="InterPro" id="IPR051412">
    <property type="entry name" value="Formin_Homology_Diaphanous_sf"/>
</dbReference>
<dbReference type="GO" id="GO:0030041">
    <property type="term" value="P:actin filament polymerization"/>
    <property type="evidence" value="ECO:0007669"/>
    <property type="project" value="TreeGrafter"/>
</dbReference>
<feature type="compositionally biased region" description="Basic and acidic residues" evidence="1">
    <location>
        <begin position="416"/>
        <end position="425"/>
    </location>
</feature>
<feature type="compositionally biased region" description="Pro residues" evidence="1">
    <location>
        <begin position="835"/>
        <end position="848"/>
    </location>
</feature>
<feature type="compositionally biased region" description="Polar residues" evidence="1">
    <location>
        <begin position="776"/>
        <end position="785"/>
    </location>
</feature>
<feature type="compositionally biased region" description="Low complexity" evidence="1">
    <location>
        <begin position="252"/>
        <end position="267"/>
    </location>
</feature>
<reference evidence="2 3" key="1">
    <citation type="submission" date="2019-02" db="EMBL/GenBank/DDBJ databases">
        <title>Genome sequencing of the rare red list fungi Dentipellis fragilis.</title>
        <authorList>
            <person name="Buettner E."/>
            <person name="Kellner H."/>
        </authorList>
    </citation>
    <scope>NUCLEOTIDE SEQUENCE [LARGE SCALE GENOMIC DNA]</scope>
    <source>
        <strain evidence="2 3">DSM 105465</strain>
    </source>
</reference>
<accession>A0A4Y9ZEK8</accession>
<feature type="region of interest" description="Disordered" evidence="1">
    <location>
        <begin position="480"/>
        <end position="563"/>
    </location>
</feature>
<name>A0A4Y9ZEK8_9AGAM</name>
<feature type="region of interest" description="Disordered" evidence="1">
    <location>
        <begin position="613"/>
        <end position="669"/>
    </location>
</feature>
<feature type="compositionally biased region" description="Polar residues" evidence="1">
    <location>
        <begin position="1"/>
        <end position="21"/>
    </location>
</feature>
<comment type="caution">
    <text evidence="2">The sequence shown here is derived from an EMBL/GenBank/DDBJ whole genome shotgun (WGS) entry which is preliminary data.</text>
</comment>
<feature type="region of interest" description="Disordered" evidence="1">
    <location>
        <begin position="123"/>
        <end position="231"/>
    </location>
</feature>
<evidence type="ECO:0000313" key="3">
    <source>
        <dbReference type="Proteomes" id="UP000298327"/>
    </source>
</evidence>
<dbReference type="PANTHER" id="PTHR45691:SF6">
    <property type="entry name" value="PROTEIN DIAPHANOUS"/>
    <property type="match status" value="1"/>
</dbReference>
<feature type="region of interest" description="Disordered" evidence="1">
    <location>
        <begin position="1"/>
        <end position="79"/>
    </location>
</feature>
<evidence type="ECO:0000256" key="1">
    <source>
        <dbReference type="SAM" id="MobiDB-lite"/>
    </source>
</evidence>
<feature type="compositionally biased region" description="Pro residues" evidence="1">
    <location>
        <begin position="523"/>
        <end position="557"/>
    </location>
</feature>
<dbReference type="STRING" id="205917.A0A4Y9ZEK8"/>
<feature type="compositionally biased region" description="Pro residues" evidence="1">
    <location>
        <begin position="881"/>
        <end position="893"/>
    </location>
</feature>
<dbReference type="EMBL" id="SEOQ01000015">
    <property type="protein sequence ID" value="TFY72417.1"/>
    <property type="molecule type" value="Genomic_DNA"/>
</dbReference>
<feature type="region of interest" description="Disordered" evidence="1">
    <location>
        <begin position="833"/>
        <end position="896"/>
    </location>
</feature>
<feature type="compositionally biased region" description="Basic and acidic residues" evidence="1">
    <location>
        <begin position="511"/>
        <end position="522"/>
    </location>
</feature>
<proteinExistence type="predicted"/>
<dbReference type="OrthoDB" id="2626014at2759"/>
<dbReference type="GO" id="GO:0005884">
    <property type="term" value="C:actin filament"/>
    <property type="evidence" value="ECO:0007669"/>
    <property type="project" value="TreeGrafter"/>
</dbReference>
<feature type="region of interest" description="Disordered" evidence="1">
    <location>
        <begin position="704"/>
        <end position="813"/>
    </location>
</feature>
<feature type="region of interest" description="Disordered" evidence="1">
    <location>
        <begin position="243"/>
        <end position="376"/>
    </location>
</feature>
<dbReference type="AlphaFoldDB" id="A0A4Y9ZEK8"/>